<evidence type="ECO:0000313" key="1">
    <source>
        <dbReference type="EMBL" id="OJJ26451.1"/>
    </source>
</evidence>
<name>A0A1L9QUU2_9CYAN</name>
<reference evidence="1" key="1">
    <citation type="submission" date="2016-10" db="EMBL/GenBank/DDBJ databases">
        <title>CRISPR-Cas defence system in Roseofilum reptotaenium: evidence of a bacteriophage-cyanobacterium arms race in the coral black band disease.</title>
        <authorList>
            <person name="Buerger P."/>
            <person name="Wood-Charlson E.M."/>
            <person name="Weynberg K.D."/>
            <person name="Willis B."/>
            <person name="Van Oppen M.J."/>
        </authorList>
    </citation>
    <scope>NUCLEOTIDE SEQUENCE [LARGE SCALE GENOMIC DNA]</scope>
    <source>
        <strain evidence="1">AO1-A</strain>
    </source>
</reference>
<dbReference type="STRING" id="1925591.BI308_06250"/>
<gene>
    <name evidence="1" type="ORF">BI308_06250</name>
</gene>
<dbReference type="Proteomes" id="UP000183940">
    <property type="component" value="Unassembled WGS sequence"/>
</dbReference>
<accession>A0A1L9QUU2</accession>
<dbReference type="EMBL" id="MLAW01000007">
    <property type="protein sequence ID" value="OJJ26451.1"/>
    <property type="molecule type" value="Genomic_DNA"/>
</dbReference>
<evidence type="ECO:0000313" key="2">
    <source>
        <dbReference type="Proteomes" id="UP000183940"/>
    </source>
</evidence>
<proteinExistence type="predicted"/>
<sequence length="68" mass="7307">MVYDLDRVLDPGKSNGRSGMGVMGGSQSKTVGRLGKGLTMLFPLPITDCLSAARVMLANRKVLYYLVS</sequence>
<dbReference type="AlphaFoldDB" id="A0A1L9QUU2"/>
<keyword evidence="2" id="KW-1185">Reference proteome</keyword>
<organism evidence="1 2">
    <name type="scientific">Roseofilum reptotaenium AO1-A</name>
    <dbReference type="NCBI Taxonomy" id="1925591"/>
    <lineage>
        <taxon>Bacteria</taxon>
        <taxon>Bacillati</taxon>
        <taxon>Cyanobacteriota</taxon>
        <taxon>Cyanophyceae</taxon>
        <taxon>Desertifilales</taxon>
        <taxon>Desertifilaceae</taxon>
        <taxon>Roseofilum</taxon>
    </lineage>
</organism>
<protein>
    <submittedName>
        <fullName evidence="1">Uncharacterized protein</fullName>
    </submittedName>
</protein>
<comment type="caution">
    <text evidence="1">The sequence shown here is derived from an EMBL/GenBank/DDBJ whole genome shotgun (WGS) entry which is preliminary data.</text>
</comment>